<feature type="domain" description="PWWP" evidence="2">
    <location>
        <begin position="75"/>
        <end position="137"/>
    </location>
</feature>
<reference evidence="3" key="1">
    <citation type="submission" date="2014-12" db="EMBL/GenBank/DDBJ databases">
        <title>Insight into the proteome of Arion vulgaris.</title>
        <authorList>
            <person name="Aradska J."/>
            <person name="Bulat T."/>
            <person name="Smidak R."/>
            <person name="Sarate P."/>
            <person name="Gangsoo J."/>
            <person name="Sialana F."/>
            <person name="Bilban M."/>
            <person name="Lubec G."/>
        </authorList>
    </citation>
    <scope>NUCLEOTIDE SEQUENCE</scope>
    <source>
        <tissue evidence="3">Skin</tissue>
    </source>
</reference>
<feature type="region of interest" description="Disordered" evidence="1">
    <location>
        <begin position="209"/>
        <end position="295"/>
    </location>
</feature>
<dbReference type="Gene3D" id="2.30.30.140">
    <property type="match status" value="1"/>
</dbReference>
<dbReference type="InterPro" id="IPR000313">
    <property type="entry name" value="PWWP_dom"/>
</dbReference>
<gene>
    <name evidence="3" type="primary">ORF91711</name>
</gene>
<dbReference type="PANTHER" id="PTHR15999">
    <property type="entry name" value="ZINC FINGER CW-TYPE PWWP DOMAIN PROTEIN 1"/>
    <property type="match status" value="1"/>
</dbReference>
<dbReference type="PANTHER" id="PTHR15999:SF2">
    <property type="entry name" value="ZINC FINGER CW-TYPE PWWP DOMAIN PROTEIN 1"/>
    <property type="match status" value="1"/>
</dbReference>
<dbReference type="SUPFAM" id="SSF63748">
    <property type="entry name" value="Tudor/PWWP/MBT"/>
    <property type="match status" value="1"/>
</dbReference>
<evidence type="ECO:0000313" key="3">
    <source>
        <dbReference type="EMBL" id="CEK74587.1"/>
    </source>
</evidence>
<evidence type="ECO:0000259" key="2">
    <source>
        <dbReference type="PROSITE" id="PS50812"/>
    </source>
</evidence>
<feature type="non-terminal residue" evidence="3">
    <location>
        <position position="295"/>
    </location>
</feature>
<feature type="compositionally biased region" description="Polar residues" evidence="1">
    <location>
        <begin position="23"/>
        <end position="42"/>
    </location>
</feature>
<feature type="compositionally biased region" description="Acidic residues" evidence="1">
    <location>
        <begin position="282"/>
        <end position="295"/>
    </location>
</feature>
<dbReference type="AlphaFoldDB" id="A0A0B7A1V1"/>
<feature type="compositionally biased region" description="Low complexity" evidence="1">
    <location>
        <begin position="229"/>
        <end position="244"/>
    </location>
</feature>
<dbReference type="InterPro" id="IPR042778">
    <property type="entry name" value="ZCWPW1/ZCWPW2"/>
</dbReference>
<dbReference type="SMART" id="SM00293">
    <property type="entry name" value="PWWP"/>
    <property type="match status" value="1"/>
</dbReference>
<feature type="region of interest" description="Disordered" evidence="1">
    <location>
        <begin position="1"/>
        <end position="65"/>
    </location>
</feature>
<name>A0A0B7A1V1_9EUPU</name>
<proteinExistence type="predicted"/>
<protein>
    <recommendedName>
        <fullName evidence="2">PWWP domain-containing protein</fullName>
    </recommendedName>
</protein>
<dbReference type="PROSITE" id="PS50812">
    <property type="entry name" value="PWWP"/>
    <property type="match status" value="1"/>
</dbReference>
<dbReference type="CDD" id="cd05837">
    <property type="entry name" value="PWWP_MSH6"/>
    <property type="match status" value="1"/>
</dbReference>
<organism evidence="3">
    <name type="scientific">Arion vulgaris</name>
    <dbReference type="NCBI Taxonomy" id="1028688"/>
    <lineage>
        <taxon>Eukaryota</taxon>
        <taxon>Metazoa</taxon>
        <taxon>Spiralia</taxon>
        <taxon>Lophotrochozoa</taxon>
        <taxon>Mollusca</taxon>
        <taxon>Gastropoda</taxon>
        <taxon>Heterobranchia</taxon>
        <taxon>Euthyneura</taxon>
        <taxon>Panpulmonata</taxon>
        <taxon>Eupulmonata</taxon>
        <taxon>Stylommatophora</taxon>
        <taxon>Helicina</taxon>
        <taxon>Arionoidea</taxon>
        <taxon>Arionidae</taxon>
        <taxon>Arion</taxon>
    </lineage>
</organism>
<dbReference type="Pfam" id="PF00855">
    <property type="entry name" value="PWWP"/>
    <property type="match status" value="1"/>
</dbReference>
<accession>A0A0B7A1V1</accession>
<sequence length="295" mass="33039">MSKTPEGKQSNTRFSCFEKTPKSEASSSDVLSPRRSPNSKSDQASDSKRQSKTNPKSAKKTTTTTTLSDVPAFSKGDLVWTKLIAGFPWWPSLVCDHPIEKIHFKGGKSPEVHIMFYDDKPTRAWMKIRNVQPFKGSDDESCQKGGKFYCVNSKVRQAVLDADRAMSLDINERMKVAEELPLYSSEEEDLEAEEDMDFDPSIIDAKLIDDEAETKENCKSESKEGQEVSSPNKKQSKSSPLQSTKVKRKADKEAEVKNKQRKLIKSESADDISGEGFKPECSDENEDDSISCVDE</sequence>
<dbReference type="EMBL" id="HACG01027722">
    <property type="protein sequence ID" value="CEK74587.1"/>
    <property type="molecule type" value="Transcribed_RNA"/>
</dbReference>
<evidence type="ECO:0000256" key="1">
    <source>
        <dbReference type="SAM" id="MobiDB-lite"/>
    </source>
</evidence>
<feature type="compositionally biased region" description="Basic and acidic residues" evidence="1">
    <location>
        <begin position="209"/>
        <end position="226"/>
    </location>
</feature>
<feature type="compositionally biased region" description="Polar residues" evidence="1">
    <location>
        <begin position="1"/>
        <end position="14"/>
    </location>
</feature>
<feature type="compositionally biased region" description="Basic and acidic residues" evidence="1">
    <location>
        <begin position="250"/>
        <end position="268"/>
    </location>
</feature>